<organism evidence="2 3">
    <name type="scientific">Meripilus lineatus</name>
    <dbReference type="NCBI Taxonomy" id="2056292"/>
    <lineage>
        <taxon>Eukaryota</taxon>
        <taxon>Fungi</taxon>
        <taxon>Dikarya</taxon>
        <taxon>Basidiomycota</taxon>
        <taxon>Agaricomycotina</taxon>
        <taxon>Agaricomycetes</taxon>
        <taxon>Polyporales</taxon>
        <taxon>Meripilaceae</taxon>
        <taxon>Meripilus</taxon>
    </lineage>
</organism>
<dbReference type="Proteomes" id="UP001212997">
    <property type="component" value="Unassembled WGS sequence"/>
</dbReference>
<dbReference type="Gene3D" id="1.20.1280.50">
    <property type="match status" value="1"/>
</dbReference>
<dbReference type="SUPFAM" id="SSF81383">
    <property type="entry name" value="F-box domain"/>
    <property type="match status" value="1"/>
</dbReference>
<protein>
    <recommendedName>
        <fullName evidence="1">F-box domain-containing protein</fullName>
    </recommendedName>
</protein>
<reference evidence="2" key="1">
    <citation type="submission" date="2022-07" db="EMBL/GenBank/DDBJ databases">
        <title>Genome Sequence of Physisporinus lineatus.</title>
        <authorList>
            <person name="Buettner E."/>
        </authorList>
    </citation>
    <scope>NUCLEOTIDE SEQUENCE</scope>
    <source>
        <strain evidence="2">VT162</strain>
    </source>
</reference>
<proteinExistence type="predicted"/>
<gene>
    <name evidence="2" type="ORF">NLI96_g3249</name>
</gene>
<dbReference type="InterPro" id="IPR036047">
    <property type="entry name" value="F-box-like_dom_sf"/>
</dbReference>
<evidence type="ECO:0000259" key="1">
    <source>
        <dbReference type="PROSITE" id="PS50181"/>
    </source>
</evidence>
<dbReference type="AlphaFoldDB" id="A0AAD5V974"/>
<evidence type="ECO:0000313" key="2">
    <source>
        <dbReference type="EMBL" id="KAJ3487871.1"/>
    </source>
</evidence>
<name>A0AAD5V974_9APHY</name>
<keyword evidence="3" id="KW-1185">Reference proteome</keyword>
<comment type="caution">
    <text evidence="2">The sequence shown here is derived from an EMBL/GenBank/DDBJ whole genome shotgun (WGS) entry which is preliminary data.</text>
</comment>
<accession>A0AAD5V974</accession>
<feature type="domain" description="F-box" evidence="1">
    <location>
        <begin position="10"/>
        <end position="59"/>
    </location>
</feature>
<dbReference type="EMBL" id="JANAWD010000080">
    <property type="protein sequence ID" value="KAJ3487871.1"/>
    <property type="molecule type" value="Genomic_DNA"/>
</dbReference>
<dbReference type="InterPro" id="IPR001810">
    <property type="entry name" value="F-box_dom"/>
</dbReference>
<dbReference type="Pfam" id="PF00646">
    <property type="entry name" value="F-box"/>
    <property type="match status" value="1"/>
</dbReference>
<dbReference type="PROSITE" id="PS50181">
    <property type="entry name" value="FBOX"/>
    <property type="match status" value="1"/>
</dbReference>
<sequence>MGSPMQGTAPEVSPLLPVEIIINILSFLDSKDLSKCRLLSTYYDLLVQETPSLRLITELGIGGYEGGPRSSLNTAERLDALRNVHQRWRNPQPVVRRAGLDVPLPADWRVRTWMVVDGIFVRQSGLDYDDRDVQFYTRIDFVNLHEVVQTTHWKATTMYFHMKTLDLYLDIEQDLIILTGTELTCPLHVYLMSYRSGKPHPRVDNFVLTIPAPIPSSEYAICVQEVVGDLLLVAVEPKDSELPTIHLYRWPTRTLIKSWISSTSHIYEDVVMPVPGYLLVLGYICQPDAMALEPMVQVFAISPPFGSSQDITFLAQFTMPMLHGVGPSSTFWTAHNESADRSSNFDFCTSRYTLLHIRLANTYSVFTPLRTFLSDAVKAKTLDPASAPLQFPWLDWGPKCTRYLYQPDADIILAGYHVILANDVWDFSPRGVSQFNDATQGPIQGKLVVEPTVTSRQPHHDDQVVTYLPYREMTLDLPTTENGQSHYLRYLAENSAGPQLVQIALKNPMVVDIVTF</sequence>
<evidence type="ECO:0000313" key="3">
    <source>
        <dbReference type="Proteomes" id="UP001212997"/>
    </source>
</evidence>